<dbReference type="InterPro" id="IPR018289">
    <property type="entry name" value="MULE_transposase_dom"/>
</dbReference>
<feature type="region of interest" description="Disordered" evidence="2">
    <location>
        <begin position="796"/>
        <end position="823"/>
    </location>
</feature>
<dbReference type="CDD" id="cd22249">
    <property type="entry name" value="UDM1_RNF168_RNF169-like"/>
    <property type="match status" value="1"/>
</dbReference>
<dbReference type="EMBL" id="JAUHHV010000008">
    <property type="protein sequence ID" value="KAK1414938.1"/>
    <property type="molecule type" value="Genomic_DNA"/>
</dbReference>
<dbReference type="PANTHER" id="PTHR47718">
    <property type="entry name" value="OS01G0519700 PROTEIN"/>
    <property type="match status" value="1"/>
</dbReference>
<dbReference type="Pfam" id="PF03101">
    <property type="entry name" value="FAR1"/>
    <property type="match status" value="1"/>
</dbReference>
<accession>A0AAD8K443</accession>
<feature type="region of interest" description="Disordered" evidence="2">
    <location>
        <begin position="740"/>
        <end position="762"/>
    </location>
</feature>
<evidence type="ECO:0000259" key="3">
    <source>
        <dbReference type="PROSITE" id="PS50966"/>
    </source>
</evidence>
<keyword evidence="5" id="KW-1185">Reference proteome</keyword>
<sequence>MDHNTYNFNFTEHVNDIGDVDRNDVTEYNPESDNIADKQGNDFVMGHEEDGVCSTYTSFLTGESQIFIDKGKAPVVNDFNSNEQTIDVEDGNFLTDDRFDYCEDDTVPESVNDYYSSKVSHSPNGNTYWKPVLPVNEIPVKGTMYSSLYVALKMYKVYASKAGFSTRLSTIRRAEGDNSTIKYRYILCNKSGSSKLAVVDTLDDKHTGSSSRKRKVKVTNCKARATFKYVENTPNYYLFDFVEEHNHPLIQHGNRDFSKVSRRLQYPEKRYILRLSTSNIGPSNAYRIRSLTSGGQRKGHGNVADFMNFRRDMNQYIGDWDAQMFINRMEKRSKLMKEDTFVYHTESNEIVLAFWADEVAKINYSAFGDVIAFDATFRSNKSFLDAHGKQPKLVLTDQDPAMKVVVNNVLDEAHHRLCMKHIMDKLPVKIAGDILANTDLRKRLNKLVWNIYLTPTEFEEHQRAMDSRERWIPGYFRELPMCCLMKTTSRAESTNAFFRRYMNPDNTLLQFIVCFEMAMDDQRYMQRKFDFETMTSTPKYMTRLPIEVFAAKIYTHEVFLNVSQEIFKGDLSCAIKGIETGDGTDVYVVRHNEKVKQYVNDYKVVYRKDRNEVECSCINFARIGFLCRHIFCVFKFLGVNAIPHQYIQNRWTRDPIPEVSLKLQTRYRMFTDHREELFCKSLEIVESCASRLRGDVKKFELFVDKLKSIQDEIDAETPVEPPENNNSEVFKDFFDVSSPEDITSSAPHDTRNKGWGSKKRKIGAGEKAVEKIKKNFRNYNMCGGYVDHDTRNCALNPKNIQKEKEKQRQEMEKKKQELVKQLQ</sequence>
<evidence type="ECO:0000256" key="1">
    <source>
        <dbReference type="PROSITE-ProRule" id="PRU00325"/>
    </source>
</evidence>
<gene>
    <name evidence="4" type="ORF">QVD17_30704</name>
</gene>
<feature type="compositionally biased region" description="Basic and acidic residues" evidence="2">
    <location>
        <begin position="800"/>
        <end position="823"/>
    </location>
</feature>
<keyword evidence="1" id="KW-0863">Zinc-finger</keyword>
<organism evidence="4 5">
    <name type="scientific">Tagetes erecta</name>
    <name type="common">African marigold</name>
    <dbReference type="NCBI Taxonomy" id="13708"/>
    <lineage>
        <taxon>Eukaryota</taxon>
        <taxon>Viridiplantae</taxon>
        <taxon>Streptophyta</taxon>
        <taxon>Embryophyta</taxon>
        <taxon>Tracheophyta</taxon>
        <taxon>Spermatophyta</taxon>
        <taxon>Magnoliopsida</taxon>
        <taxon>eudicotyledons</taxon>
        <taxon>Gunneridae</taxon>
        <taxon>Pentapetalae</taxon>
        <taxon>asterids</taxon>
        <taxon>campanulids</taxon>
        <taxon>Asterales</taxon>
        <taxon>Asteraceae</taxon>
        <taxon>Asteroideae</taxon>
        <taxon>Heliantheae alliance</taxon>
        <taxon>Tageteae</taxon>
        <taxon>Tagetes</taxon>
    </lineage>
</organism>
<dbReference type="InterPro" id="IPR004330">
    <property type="entry name" value="FAR1_DNA_bnd_dom"/>
</dbReference>
<dbReference type="InterPro" id="IPR007527">
    <property type="entry name" value="Znf_SWIM"/>
</dbReference>
<proteinExistence type="predicted"/>
<evidence type="ECO:0000256" key="2">
    <source>
        <dbReference type="SAM" id="MobiDB-lite"/>
    </source>
</evidence>
<comment type="caution">
    <text evidence="4">The sequence shown here is derived from an EMBL/GenBank/DDBJ whole genome shotgun (WGS) entry which is preliminary data.</text>
</comment>
<name>A0AAD8K443_TARER</name>
<dbReference type="PANTHER" id="PTHR47718:SF12">
    <property type="entry name" value="PROTEIN FAR1-RELATED SEQUENCE"/>
    <property type="match status" value="1"/>
</dbReference>
<dbReference type="Pfam" id="PF10551">
    <property type="entry name" value="MULE"/>
    <property type="match status" value="1"/>
</dbReference>
<dbReference type="PROSITE" id="PS50966">
    <property type="entry name" value="ZF_SWIM"/>
    <property type="match status" value="1"/>
</dbReference>
<keyword evidence="1" id="KW-0479">Metal-binding</keyword>
<protein>
    <recommendedName>
        <fullName evidence="3">SWIM-type domain-containing protein</fullName>
    </recommendedName>
</protein>
<dbReference type="Proteomes" id="UP001229421">
    <property type="component" value="Unassembled WGS sequence"/>
</dbReference>
<dbReference type="AlphaFoldDB" id="A0AAD8K443"/>
<evidence type="ECO:0000313" key="5">
    <source>
        <dbReference type="Proteomes" id="UP001229421"/>
    </source>
</evidence>
<dbReference type="GO" id="GO:0008270">
    <property type="term" value="F:zinc ion binding"/>
    <property type="evidence" value="ECO:0007669"/>
    <property type="project" value="UniProtKB-KW"/>
</dbReference>
<feature type="domain" description="SWIM-type" evidence="3">
    <location>
        <begin position="602"/>
        <end position="638"/>
    </location>
</feature>
<keyword evidence="1" id="KW-0862">Zinc</keyword>
<evidence type="ECO:0000313" key="4">
    <source>
        <dbReference type="EMBL" id="KAK1414938.1"/>
    </source>
</evidence>
<reference evidence="4" key="1">
    <citation type="journal article" date="2023" name="bioRxiv">
        <title>Improved chromosome-level genome assembly for marigold (Tagetes erecta).</title>
        <authorList>
            <person name="Jiang F."/>
            <person name="Yuan L."/>
            <person name="Wang S."/>
            <person name="Wang H."/>
            <person name="Xu D."/>
            <person name="Wang A."/>
            <person name="Fan W."/>
        </authorList>
    </citation>
    <scope>NUCLEOTIDE SEQUENCE</scope>
    <source>
        <strain evidence="4">WSJ</strain>
        <tissue evidence="4">Leaf</tissue>
    </source>
</reference>